<reference evidence="3" key="1">
    <citation type="submission" date="2023-03" db="EMBL/GenBank/DDBJ databases">
        <title>Electrophorus voltai genome.</title>
        <authorList>
            <person name="Bian C."/>
        </authorList>
    </citation>
    <scope>NUCLEOTIDE SEQUENCE</scope>
    <source>
        <strain evidence="3">CB-2022</strain>
        <tissue evidence="3">Muscle</tissue>
    </source>
</reference>
<feature type="domain" description="Tf2-1-like SH3-like" evidence="2">
    <location>
        <begin position="32"/>
        <end position="91"/>
    </location>
</feature>
<accession>A0AAD8YSL9</accession>
<dbReference type="EMBL" id="JAROKS010000026">
    <property type="protein sequence ID" value="KAK1785171.1"/>
    <property type="molecule type" value="Genomic_DNA"/>
</dbReference>
<gene>
    <name evidence="3" type="ORF">P4O66_018585</name>
</gene>
<evidence type="ECO:0000313" key="4">
    <source>
        <dbReference type="Proteomes" id="UP001239994"/>
    </source>
</evidence>
<evidence type="ECO:0000256" key="1">
    <source>
        <dbReference type="SAM" id="MobiDB-lite"/>
    </source>
</evidence>
<evidence type="ECO:0000313" key="3">
    <source>
        <dbReference type="EMBL" id="KAK1785171.1"/>
    </source>
</evidence>
<feature type="region of interest" description="Disordered" evidence="1">
    <location>
        <begin position="94"/>
        <end position="119"/>
    </location>
</feature>
<dbReference type="Pfam" id="PF24626">
    <property type="entry name" value="SH3_Tf2-1"/>
    <property type="match status" value="1"/>
</dbReference>
<dbReference type="AlphaFoldDB" id="A0AAD8YSL9"/>
<feature type="non-terminal residue" evidence="3">
    <location>
        <position position="171"/>
    </location>
</feature>
<dbReference type="Proteomes" id="UP001239994">
    <property type="component" value="Unassembled WGS sequence"/>
</dbReference>
<proteinExistence type="predicted"/>
<name>A0AAD8YSL9_9TELE</name>
<comment type="caution">
    <text evidence="3">The sequence shown here is derived from an EMBL/GenBank/DDBJ whole genome shotgun (WGS) entry which is preliminary data.</text>
</comment>
<dbReference type="InterPro" id="IPR056924">
    <property type="entry name" value="SH3_Tf2-1"/>
</dbReference>
<organism evidence="3 4">
    <name type="scientific">Electrophorus voltai</name>
    <dbReference type="NCBI Taxonomy" id="2609070"/>
    <lineage>
        <taxon>Eukaryota</taxon>
        <taxon>Metazoa</taxon>
        <taxon>Chordata</taxon>
        <taxon>Craniata</taxon>
        <taxon>Vertebrata</taxon>
        <taxon>Euteleostomi</taxon>
        <taxon>Actinopterygii</taxon>
        <taxon>Neopterygii</taxon>
        <taxon>Teleostei</taxon>
        <taxon>Ostariophysi</taxon>
        <taxon>Gymnotiformes</taxon>
        <taxon>Gymnotoidei</taxon>
        <taxon>Gymnotidae</taxon>
        <taxon>Electrophorus</taxon>
    </lineage>
</organism>
<evidence type="ECO:0000259" key="2">
    <source>
        <dbReference type="Pfam" id="PF24626"/>
    </source>
</evidence>
<keyword evidence="4" id="KW-1185">Reference proteome</keyword>
<protein>
    <recommendedName>
        <fullName evidence="2">Tf2-1-like SH3-like domain-containing protein</fullName>
    </recommendedName>
</protein>
<sequence length="171" mass="18566">MGGGSLEIVHSHCRPQENVDRRHGETPHYEPGQKVWVSTKDGHVRSSGELAAKYEGLYTITRQINEVTYRIDLPRHSRASWALHVSALKPVVEGPLSEEDNPSSAPPPPLEIEGGPAYKGASTEACSTLTRPATCQEAGGVFGGGFCHDKMIDFAPGKRYGDDQEKSSHDT</sequence>